<organism evidence="1 2">
    <name type="scientific">Burkholderia arboris</name>
    <dbReference type="NCBI Taxonomy" id="488730"/>
    <lineage>
        <taxon>Bacteria</taxon>
        <taxon>Pseudomonadati</taxon>
        <taxon>Pseudomonadota</taxon>
        <taxon>Betaproteobacteria</taxon>
        <taxon>Burkholderiales</taxon>
        <taxon>Burkholderiaceae</taxon>
        <taxon>Burkholderia</taxon>
        <taxon>Burkholderia cepacia complex</taxon>
    </lineage>
</organism>
<dbReference type="Gene3D" id="3.30.160.510">
    <property type="entry name" value="Histone-like nucleoid-structuring protein H-NS"/>
    <property type="match status" value="1"/>
</dbReference>
<reference evidence="1 2" key="1">
    <citation type="submission" date="2022-10" db="EMBL/GenBank/DDBJ databases">
        <title>Genomic of Burkholderia cepacia PN-1.</title>
        <authorList>
            <person name="Yang Y."/>
            <person name="Guan H."/>
            <person name="Huang J."/>
        </authorList>
    </citation>
    <scope>NUCLEOTIDE SEQUENCE [LARGE SCALE GENOMIC DNA]</scope>
    <source>
        <strain evidence="1 2">PN-1</strain>
    </source>
</reference>
<dbReference type="SUPFAM" id="SSF81273">
    <property type="entry name" value="H-NS histone-like proteins"/>
    <property type="match status" value="1"/>
</dbReference>
<accession>A0ABZ3DT63</accession>
<dbReference type="Proteomes" id="UP001448498">
    <property type="component" value="Chromosome 3"/>
</dbReference>
<proteinExistence type="predicted"/>
<keyword evidence="2" id="KW-1185">Reference proteome</keyword>
<gene>
    <name evidence="1" type="ORF">OHZ10_19085</name>
</gene>
<protein>
    <submittedName>
        <fullName evidence="1">H-NS histone family protein</fullName>
    </submittedName>
</protein>
<dbReference type="EMBL" id="CP109822">
    <property type="protein sequence ID" value="XAE51656.1"/>
    <property type="molecule type" value="Genomic_DNA"/>
</dbReference>
<sequence length="64" mass="7254">MNDLPCAAGFRKSLRTRAPAKYHGPSSGKAWSGRDPRPKWLAGKPLDYYPVERAAKPWWLEKDA</sequence>
<evidence type="ECO:0000313" key="1">
    <source>
        <dbReference type="EMBL" id="XAE51656.1"/>
    </source>
</evidence>
<name>A0ABZ3DT63_9BURK</name>
<evidence type="ECO:0000313" key="2">
    <source>
        <dbReference type="Proteomes" id="UP001448498"/>
    </source>
</evidence>